<sequence>MSLSGERNVTLSCIKPVHHLFHSSILAVHEDDTLVMQSFKISILNYLGEKFADLSTDTLLDISSLVDPKLKTTYTTIEKLEEIKYRAIMEMVADVMVPDQVAAE</sequence>
<keyword evidence="2" id="KW-1185">Reference proteome</keyword>
<evidence type="ECO:0000313" key="1">
    <source>
        <dbReference type="EMBL" id="MED6240476.1"/>
    </source>
</evidence>
<comment type="caution">
    <text evidence="1">The sequence shown here is derived from an EMBL/GenBank/DDBJ whole genome shotgun (WGS) entry which is preliminary data.</text>
</comment>
<organism evidence="1 2">
    <name type="scientific">Ataeniobius toweri</name>
    <dbReference type="NCBI Taxonomy" id="208326"/>
    <lineage>
        <taxon>Eukaryota</taxon>
        <taxon>Metazoa</taxon>
        <taxon>Chordata</taxon>
        <taxon>Craniata</taxon>
        <taxon>Vertebrata</taxon>
        <taxon>Euteleostomi</taxon>
        <taxon>Actinopterygii</taxon>
        <taxon>Neopterygii</taxon>
        <taxon>Teleostei</taxon>
        <taxon>Neoteleostei</taxon>
        <taxon>Acanthomorphata</taxon>
        <taxon>Ovalentaria</taxon>
        <taxon>Atherinomorphae</taxon>
        <taxon>Cyprinodontiformes</taxon>
        <taxon>Goodeidae</taxon>
        <taxon>Ataeniobius</taxon>
    </lineage>
</organism>
<proteinExistence type="predicted"/>
<protein>
    <submittedName>
        <fullName evidence="1">Uncharacterized protein</fullName>
    </submittedName>
</protein>
<dbReference type="EMBL" id="JAHUTI010024357">
    <property type="protein sequence ID" value="MED6240476.1"/>
    <property type="molecule type" value="Genomic_DNA"/>
</dbReference>
<gene>
    <name evidence="1" type="ORF">ATANTOWER_021752</name>
</gene>
<accession>A0ABU7AQG2</accession>
<evidence type="ECO:0000313" key="2">
    <source>
        <dbReference type="Proteomes" id="UP001345963"/>
    </source>
</evidence>
<reference evidence="1 2" key="1">
    <citation type="submission" date="2021-07" db="EMBL/GenBank/DDBJ databases">
        <authorList>
            <person name="Palmer J.M."/>
        </authorList>
    </citation>
    <scope>NUCLEOTIDE SEQUENCE [LARGE SCALE GENOMIC DNA]</scope>
    <source>
        <strain evidence="1 2">AT_MEX2019</strain>
        <tissue evidence="1">Muscle</tissue>
    </source>
</reference>
<name>A0ABU7AQG2_9TELE</name>
<dbReference type="Proteomes" id="UP001345963">
    <property type="component" value="Unassembled WGS sequence"/>
</dbReference>